<dbReference type="NCBIfam" id="TIGR00200">
    <property type="entry name" value="cinA_nterm"/>
    <property type="match status" value="1"/>
</dbReference>
<reference evidence="3 4" key="1">
    <citation type="submission" date="2018-04" db="EMBL/GenBank/DDBJ databases">
        <title>Genomic Encyclopedia of Type Strains, Phase IV (KMG-IV): sequencing the most valuable type-strain genomes for metagenomic binning, comparative biology and taxonomic classification.</title>
        <authorList>
            <person name="Goeker M."/>
        </authorList>
    </citation>
    <scope>NUCLEOTIDE SEQUENCE [LARGE SCALE GENOMIC DNA]</scope>
    <source>
        <strain evidence="3 4">DSM 45771</strain>
    </source>
</reference>
<protein>
    <recommendedName>
        <fullName evidence="1">CinA-like protein</fullName>
    </recommendedName>
</protein>
<evidence type="ECO:0000313" key="3">
    <source>
        <dbReference type="EMBL" id="PVZ10210.1"/>
    </source>
</evidence>
<organism evidence="3 4">
    <name type="scientific">Actinomycetospora cinnamomea</name>
    <dbReference type="NCBI Taxonomy" id="663609"/>
    <lineage>
        <taxon>Bacteria</taxon>
        <taxon>Bacillati</taxon>
        <taxon>Actinomycetota</taxon>
        <taxon>Actinomycetes</taxon>
        <taxon>Pseudonocardiales</taxon>
        <taxon>Pseudonocardiaceae</taxon>
        <taxon>Actinomycetospora</taxon>
    </lineage>
</organism>
<dbReference type="AlphaFoldDB" id="A0A2U1FE19"/>
<comment type="caution">
    <text evidence="3">The sequence shown here is derived from an EMBL/GenBank/DDBJ whole genome shotgun (WGS) entry which is preliminary data.</text>
</comment>
<dbReference type="SMART" id="SM00852">
    <property type="entry name" value="MoCF_biosynth"/>
    <property type="match status" value="1"/>
</dbReference>
<name>A0A2U1FE19_9PSEU</name>
<dbReference type="PANTHER" id="PTHR13939">
    <property type="entry name" value="NICOTINAMIDE-NUCLEOTIDE AMIDOHYDROLASE PNCC"/>
    <property type="match status" value="1"/>
</dbReference>
<feature type="domain" description="MoaB/Mog" evidence="2">
    <location>
        <begin position="15"/>
        <end position="193"/>
    </location>
</feature>
<dbReference type="HAMAP" id="MF_00226_B">
    <property type="entry name" value="CinA_B"/>
    <property type="match status" value="1"/>
</dbReference>
<dbReference type="Pfam" id="PF02464">
    <property type="entry name" value="CinA"/>
    <property type="match status" value="1"/>
</dbReference>
<dbReference type="Proteomes" id="UP000245639">
    <property type="component" value="Unassembled WGS sequence"/>
</dbReference>
<evidence type="ECO:0000256" key="1">
    <source>
        <dbReference type="HAMAP-Rule" id="MF_00226"/>
    </source>
</evidence>
<dbReference type="PIRSF" id="PIRSF006728">
    <property type="entry name" value="CinA"/>
    <property type="match status" value="1"/>
</dbReference>
<dbReference type="InterPro" id="IPR008135">
    <property type="entry name" value="Competence-induced_CinA"/>
</dbReference>
<comment type="similarity">
    <text evidence="1">Belongs to the CinA family.</text>
</comment>
<dbReference type="SUPFAM" id="SSF142433">
    <property type="entry name" value="CinA-like"/>
    <property type="match status" value="1"/>
</dbReference>
<dbReference type="InterPro" id="IPR050101">
    <property type="entry name" value="CinA"/>
</dbReference>
<dbReference type="PANTHER" id="PTHR13939:SF0">
    <property type="entry name" value="NMN AMIDOHYDROLASE-LIKE PROTEIN YFAY"/>
    <property type="match status" value="1"/>
</dbReference>
<dbReference type="InterPro" id="IPR008136">
    <property type="entry name" value="CinA_C"/>
</dbReference>
<dbReference type="EMBL" id="QEKW01000005">
    <property type="protein sequence ID" value="PVZ10210.1"/>
    <property type="molecule type" value="Genomic_DNA"/>
</dbReference>
<dbReference type="InterPro" id="IPR001453">
    <property type="entry name" value="MoaB/Mog_dom"/>
</dbReference>
<dbReference type="CDD" id="cd00885">
    <property type="entry name" value="cinA"/>
    <property type="match status" value="1"/>
</dbReference>
<dbReference type="Gene3D" id="3.90.950.20">
    <property type="entry name" value="CinA-like"/>
    <property type="match status" value="1"/>
</dbReference>
<evidence type="ECO:0000259" key="2">
    <source>
        <dbReference type="SMART" id="SM00852"/>
    </source>
</evidence>
<dbReference type="InterPro" id="IPR036653">
    <property type="entry name" value="CinA-like_C"/>
</dbReference>
<accession>A0A2U1FE19</accession>
<dbReference type="NCBIfam" id="TIGR00199">
    <property type="entry name" value="PncC_domain"/>
    <property type="match status" value="1"/>
</dbReference>
<dbReference type="SUPFAM" id="SSF53218">
    <property type="entry name" value="Molybdenum cofactor biosynthesis proteins"/>
    <property type="match status" value="1"/>
</dbReference>
<dbReference type="RefSeq" id="WP_207787193.1">
    <property type="nucleotide sequence ID" value="NZ_QEKW01000005.1"/>
</dbReference>
<evidence type="ECO:0000313" key="4">
    <source>
        <dbReference type="Proteomes" id="UP000245639"/>
    </source>
</evidence>
<sequence>MTDDGHGARAGVRAGIVATGSELLTGRITDRNGPWVAERLGELGVEVSHLLLVGDRGEDMAAALRFLASDGVDLVVTTGGLGPTADDLTAEVVATATGRPLELDEHMEKVVGDIIAKFADRLRWDADALAAANRKQAMVPHGATPISPAGTAPGLAVPPHPERGGPTILVLPGPPRELGAMWEDALATEPVREVLARTSPYTETHLRLFGVPESEIAATLRDVGERTDLAPLEITTCLRDFALEVDLRHAPGSGKAAAARDAVVEEIDRRHGRAVFSRTGQTIDELLFDLLDGQVIATAESCTGGLLAGRLTAPAGASAHVAGGVVSYSNDAKADLLGVPRELIEAHGAVSPQVAEAMADGALARFGATVAVAVTGVAGPGGGTDAKPVGYVCFCVRTADGRTIARDPVLPGSRGDIRERSVVLAMHLVRRVLTGE</sequence>
<dbReference type="Pfam" id="PF00994">
    <property type="entry name" value="MoCF_biosynth"/>
    <property type="match status" value="1"/>
</dbReference>
<keyword evidence="4" id="KW-1185">Reference proteome</keyword>
<dbReference type="NCBIfam" id="NF001813">
    <property type="entry name" value="PRK00549.1"/>
    <property type="match status" value="1"/>
</dbReference>
<gene>
    <name evidence="3" type="ORF">C8D89_105287</name>
</gene>
<proteinExistence type="inferred from homology"/>
<dbReference type="InterPro" id="IPR036425">
    <property type="entry name" value="MoaB/Mog-like_dom_sf"/>
</dbReference>
<dbReference type="Gene3D" id="3.40.980.10">
    <property type="entry name" value="MoaB/Mog-like domain"/>
    <property type="match status" value="1"/>
</dbReference>